<reference evidence="3" key="1">
    <citation type="journal article" date="2020" name="mSystems">
        <title>Genome- and Community-Level Interaction Insights into Carbon Utilization and Element Cycling Functions of Hydrothermarchaeota in Hydrothermal Sediment.</title>
        <authorList>
            <person name="Zhou Z."/>
            <person name="Liu Y."/>
            <person name="Xu W."/>
            <person name="Pan J."/>
            <person name="Luo Z.H."/>
            <person name="Li M."/>
        </authorList>
    </citation>
    <scope>NUCLEOTIDE SEQUENCE [LARGE SCALE GENOMIC DNA]</scope>
    <source>
        <strain evidence="3">SpSt-897</strain>
    </source>
</reference>
<dbReference type="GO" id="GO:0016757">
    <property type="term" value="F:glycosyltransferase activity"/>
    <property type="evidence" value="ECO:0007669"/>
    <property type="project" value="InterPro"/>
</dbReference>
<name>A0A7C3UYX6_9BACT</name>
<evidence type="ECO:0000259" key="2">
    <source>
        <dbReference type="Pfam" id="PF13439"/>
    </source>
</evidence>
<organism evidence="3">
    <name type="scientific">Desulfobacca acetoxidans</name>
    <dbReference type="NCBI Taxonomy" id="60893"/>
    <lineage>
        <taxon>Bacteria</taxon>
        <taxon>Pseudomonadati</taxon>
        <taxon>Thermodesulfobacteriota</taxon>
        <taxon>Desulfobaccia</taxon>
        <taxon>Desulfobaccales</taxon>
        <taxon>Desulfobaccaceae</taxon>
        <taxon>Desulfobacca</taxon>
    </lineage>
</organism>
<dbReference type="PANTHER" id="PTHR12526">
    <property type="entry name" value="GLYCOSYLTRANSFERASE"/>
    <property type="match status" value="1"/>
</dbReference>
<dbReference type="EMBL" id="DTMF01000258">
    <property type="protein sequence ID" value="HGF34797.1"/>
    <property type="molecule type" value="Genomic_DNA"/>
</dbReference>
<gene>
    <name evidence="3" type="ORF">ENW96_10485</name>
</gene>
<comment type="caution">
    <text evidence="3">The sequence shown here is derived from an EMBL/GenBank/DDBJ whole genome shotgun (WGS) entry which is preliminary data.</text>
</comment>
<dbReference type="Pfam" id="PF00534">
    <property type="entry name" value="Glycos_transf_1"/>
    <property type="match status" value="1"/>
</dbReference>
<dbReference type="InterPro" id="IPR001296">
    <property type="entry name" value="Glyco_trans_1"/>
</dbReference>
<feature type="domain" description="Glycosyltransferase subfamily 4-like N-terminal" evidence="2">
    <location>
        <begin position="33"/>
        <end position="192"/>
    </location>
</feature>
<keyword evidence="3" id="KW-0808">Transferase</keyword>
<evidence type="ECO:0000313" key="3">
    <source>
        <dbReference type="EMBL" id="HGF34797.1"/>
    </source>
</evidence>
<dbReference type="SUPFAM" id="SSF53756">
    <property type="entry name" value="UDP-Glycosyltransferase/glycogen phosphorylase"/>
    <property type="match status" value="1"/>
</dbReference>
<dbReference type="AlphaFoldDB" id="A0A7C3UYX6"/>
<evidence type="ECO:0000259" key="1">
    <source>
        <dbReference type="Pfam" id="PF00534"/>
    </source>
</evidence>
<dbReference type="Gene3D" id="3.40.50.2000">
    <property type="entry name" value="Glycogen Phosphorylase B"/>
    <property type="match status" value="2"/>
</dbReference>
<protein>
    <submittedName>
        <fullName evidence="3">Glycosyltransferase</fullName>
    </submittedName>
</protein>
<feature type="domain" description="Glycosyl transferase family 1" evidence="1">
    <location>
        <begin position="205"/>
        <end position="370"/>
    </location>
</feature>
<dbReference type="Pfam" id="PF13439">
    <property type="entry name" value="Glyco_transf_4"/>
    <property type="match status" value="1"/>
</dbReference>
<accession>A0A7C3UYX6</accession>
<sequence length="400" mass="44494">MQLRKGGQEGRPSLNGSPAKYRILHIIDHLGSGGAQEAVCQLVRYGRKDRFQPEVVSLHGCGHYYEVLRSLGVPVHTLAPQGFARAAIPFIFLRLFRLLACNRYDLIHTHLIGANVLGAPLAAFYRVPVRFTHDQTRDDVRDYSLVHRWLDTLANRLNTHIIAVSTSIRNFLCHKEKISAGKISVIYNSVDLLRFSPKDSQKARQSAREKWGLPAEALIIGGVGRLHYQKNFPLFLEVASEVGTLFPQARFVIAGEGPERAALENLGRKLGIASRLRFLGFVPDMPELYQALDILMLTSHFEGTPLTVLEAMAMGVPVVAARVDGVAEVLEDGQDGLLVPPGRRDLFVAGVARLIRDQGLRQQLSRAGQEKARQHFSAEAMVRQVEALYLRYLENGRDAA</sequence>
<proteinExistence type="predicted"/>
<dbReference type="InterPro" id="IPR028098">
    <property type="entry name" value="Glyco_trans_4-like_N"/>
</dbReference>